<dbReference type="Gene3D" id="3.30.2310.20">
    <property type="entry name" value="RelE-like"/>
    <property type="match status" value="1"/>
</dbReference>
<keyword evidence="2" id="KW-1277">Toxin-antitoxin system</keyword>
<evidence type="ECO:0000256" key="1">
    <source>
        <dbReference type="ARBA" id="ARBA00006226"/>
    </source>
</evidence>
<dbReference type="InterPro" id="IPR035093">
    <property type="entry name" value="RelE/ParE_toxin_dom_sf"/>
</dbReference>
<dbReference type="PANTHER" id="PTHR33755">
    <property type="entry name" value="TOXIN PARE1-RELATED"/>
    <property type="match status" value="1"/>
</dbReference>
<dbReference type="EMBL" id="JBDIMF010000001">
    <property type="protein sequence ID" value="MEN2786057.1"/>
    <property type="molecule type" value="Genomic_DNA"/>
</dbReference>
<dbReference type="Proteomes" id="UP001404104">
    <property type="component" value="Unassembled WGS sequence"/>
</dbReference>
<organism evidence="3 4">
    <name type="scientific">Sphingomonas qilianensis</name>
    <dbReference type="NCBI Taxonomy" id="1736690"/>
    <lineage>
        <taxon>Bacteria</taxon>
        <taxon>Pseudomonadati</taxon>
        <taxon>Pseudomonadota</taxon>
        <taxon>Alphaproteobacteria</taxon>
        <taxon>Sphingomonadales</taxon>
        <taxon>Sphingomonadaceae</taxon>
        <taxon>Sphingomonas</taxon>
    </lineage>
</organism>
<dbReference type="InterPro" id="IPR007712">
    <property type="entry name" value="RelE/ParE_toxin"/>
</dbReference>
<dbReference type="InterPro" id="IPR051803">
    <property type="entry name" value="TA_system_RelE-like_toxin"/>
</dbReference>
<evidence type="ECO:0000256" key="2">
    <source>
        <dbReference type="ARBA" id="ARBA00022649"/>
    </source>
</evidence>
<reference evidence="3 4" key="1">
    <citation type="submission" date="2024-05" db="EMBL/GenBank/DDBJ databases">
        <authorList>
            <person name="Liu Q."/>
            <person name="Xin Y.-H."/>
        </authorList>
    </citation>
    <scope>NUCLEOTIDE SEQUENCE [LARGE SCALE GENOMIC DNA]</scope>
    <source>
        <strain evidence="3 4">CGMCC 1.15349</strain>
    </source>
</reference>
<comment type="similarity">
    <text evidence="1">Belongs to the RelE toxin family.</text>
</comment>
<evidence type="ECO:0000313" key="3">
    <source>
        <dbReference type="EMBL" id="MEN2786057.1"/>
    </source>
</evidence>
<gene>
    <name evidence="3" type="ORF">ABC969_06420</name>
</gene>
<dbReference type="RefSeq" id="WP_345863748.1">
    <property type="nucleotide sequence ID" value="NZ_JBDIMF010000001.1"/>
</dbReference>
<protein>
    <submittedName>
        <fullName evidence="3">Type II toxin-antitoxin system RelE/ParE family toxin</fullName>
    </submittedName>
</protein>
<accession>A0ABU9XQF3</accession>
<comment type="caution">
    <text evidence="3">The sequence shown here is derived from an EMBL/GenBank/DDBJ whole genome shotgun (WGS) entry which is preliminary data.</text>
</comment>
<dbReference type="Pfam" id="PF05016">
    <property type="entry name" value="ParE_toxin"/>
    <property type="match status" value="1"/>
</dbReference>
<sequence>MLDIEWSGPALGDLRRINSWLEENAAPEYAVRLLAAIRYRAEWLRDFPRGGRPFRGDMRVLRVYQTPYLIRYRVVEALQKVYVLRVHHEREDWSIEP</sequence>
<evidence type="ECO:0000313" key="4">
    <source>
        <dbReference type="Proteomes" id="UP001404104"/>
    </source>
</evidence>
<name>A0ABU9XQF3_9SPHN</name>
<keyword evidence="4" id="KW-1185">Reference proteome</keyword>
<dbReference type="PANTHER" id="PTHR33755:SF7">
    <property type="entry name" value="TOXIN MODULE OF TOXIN-ANTITOXIN SYSTEM RELE_STBE FAMILY"/>
    <property type="match status" value="1"/>
</dbReference>
<proteinExistence type="inferred from homology"/>